<evidence type="ECO:0000256" key="4">
    <source>
        <dbReference type="ARBA" id="ARBA00023136"/>
    </source>
</evidence>
<evidence type="ECO:0000313" key="7">
    <source>
        <dbReference type="EMBL" id="PWA15250.1"/>
    </source>
</evidence>
<dbReference type="AlphaFoldDB" id="A0A315UWX3"/>
<gene>
    <name evidence="7" type="ORF">CCH79_00020353</name>
</gene>
<keyword evidence="2" id="KW-0812">Transmembrane</keyword>
<keyword evidence="4" id="KW-0472">Membrane</keyword>
<dbReference type="GO" id="GO:0012505">
    <property type="term" value="C:endomembrane system"/>
    <property type="evidence" value="ECO:0007669"/>
    <property type="project" value="UniProtKB-SubCell"/>
</dbReference>
<sequence length="309" mass="36013">MWTLLVRQTPGENSSFRPDLTSLVNLCATQLRRPVAASASMWPQPQPQPLPCFHSASMIVSAQDREISFVNPKMDISVLPNNNHPEKFLQLDVGILDATHGMFQVGAFVSSQRRWQNRIYLQREQTTQHGRKIPPYSEGSPVVFVDRYLEKHITPVTLKYNIKRNPLYMDIKSIDTADNERFKPSWTIKEYDTQTIHGNLTDYLKDTKTPKELDFWLEDLYTPGFDSLLKRKEAEHKRKKLSKIVSDTIKYGIMELCFFSIWEALAHLLVRDREWQSHVGSSSKDREPLPRASAAYYCEQRNSRRLRWV</sequence>
<protein>
    <recommendedName>
        <fullName evidence="6">Major intrinsically disordered Notch2-binding receptor 1-like C-terminal domain-containing protein</fullName>
    </recommendedName>
</protein>
<comment type="subcellular location">
    <subcellularLocation>
        <location evidence="5">Endomembrane system</location>
        <topology evidence="5">Single-pass membrane protein</topology>
    </subcellularLocation>
</comment>
<dbReference type="EMBL" id="NHOQ01002726">
    <property type="protein sequence ID" value="PWA15250.1"/>
    <property type="molecule type" value="Genomic_DNA"/>
</dbReference>
<evidence type="ECO:0000313" key="8">
    <source>
        <dbReference type="Proteomes" id="UP000250572"/>
    </source>
</evidence>
<evidence type="ECO:0000256" key="1">
    <source>
        <dbReference type="ARBA" id="ARBA00006410"/>
    </source>
</evidence>
<organism evidence="7 8">
    <name type="scientific">Gambusia affinis</name>
    <name type="common">Western mosquitofish</name>
    <name type="synonym">Heterandria affinis</name>
    <dbReference type="NCBI Taxonomy" id="33528"/>
    <lineage>
        <taxon>Eukaryota</taxon>
        <taxon>Metazoa</taxon>
        <taxon>Chordata</taxon>
        <taxon>Craniata</taxon>
        <taxon>Vertebrata</taxon>
        <taxon>Euteleostomi</taxon>
        <taxon>Actinopterygii</taxon>
        <taxon>Neopterygii</taxon>
        <taxon>Teleostei</taxon>
        <taxon>Neoteleostei</taxon>
        <taxon>Acanthomorphata</taxon>
        <taxon>Ovalentaria</taxon>
        <taxon>Atherinomorphae</taxon>
        <taxon>Cyprinodontiformes</taxon>
        <taxon>Poeciliidae</taxon>
        <taxon>Poeciliinae</taxon>
        <taxon>Gambusia</taxon>
    </lineage>
</organism>
<name>A0A315UWX3_GAMAF</name>
<dbReference type="Pfam" id="PF06789">
    <property type="entry name" value="MINAR1_C"/>
    <property type="match status" value="1"/>
</dbReference>
<feature type="domain" description="Major intrinsically disordered Notch2-binding receptor 1-like C-terminal" evidence="6">
    <location>
        <begin position="114"/>
        <end position="246"/>
    </location>
</feature>
<proteinExistence type="inferred from homology"/>
<keyword evidence="3" id="KW-1133">Transmembrane helix</keyword>
<reference evidence="7 8" key="1">
    <citation type="journal article" date="2018" name="G3 (Bethesda)">
        <title>A High-Quality Reference Genome for the Invasive Mosquitofish Gambusia affinis Using a Chicago Library.</title>
        <authorList>
            <person name="Hoffberg S.L."/>
            <person name="Troendle N.J."/>
            <person name="Glenn T.C."/>
            <person name="Mahmud O."/>
            <person name="Louha S."/>
            <person name="Chalopin D."/>
            <person name="Bennetzen J.L."/>
            <person name="Mauricio R."/>
        </authorList>
    </citation>
    <scope>NUCLEOTIDE SEQUENCE [LARGE SCALE GENOMIC DNA]</scope>
    <source>
        <strain evidence="7">NE01/NJP1002.9</strain>
        <tissue evidence="7">Muscle</tissue>
    </source>
</reference>
<evidence type="ECO:0000256" key="3">
    <source>
        <dbReference type="ARBA" id="ARBA00022989"/>
    </source>
</evidence>
<evidence type="ECO:0000259" key="6">
    <source>
        <dbReference type="Pfam" id="PF06789"/>
    </source>
</evidence>
<dbReference type="PANTHER" id="PTHR31530:SF4">
    <property type="entry name" value="MAJOR INTRINSICALLY DISORDERED NOTCH2-BINDING RECEPTOR 1-LIKE"/>
    <property type="match status" value="1"/>
</dbReference>
<comment type="caution">
    <text evidence="7">The sequence shown here is derived from an EMBL/GenBank/DDBJ whole genome shotgun (WGS) entry which is preliminary data.</text>
</comment>
<evidence type="ECO:0000256" key="5">
    <source>
        <dbReference type="ARBA" id="ARBA00037847"/>
    </source>
</evidence>
<evidence type="ECO:0000256" key="2">
    <source>
        <dbReference type="ARBA" id="ARBA00022692"/>
    </source>
</evidence>
<keyword evidence="8" id="KW-1185">Reference proteome</keyword>
<dbReference type="InterPro" id="IPR039706">
    <property type="entry name" value="MINAR1-like"/>
</dbReference>
<dbReference type="InterPro" id="IPR009626">
    <property type="entry name" value="MINAR1-like_C"/>
</dbReference>
<dbReference type="Proteomes" id="UP000250572">
    <property type="component" value="Unassembled WGS sequence"/>
</dbReference>
<accession>A0A315UWX3</accession>
<comment type="similarity">
    <text evidence="1">Belongs to the MINAR family.</text>
</comment>
<dbReference type="PANTHER" id="PTHR31530">
    <property type="entry name" value="MAJOR INTRINSICALLY DISORDERED NOTCH2-BINDING RECEPTOR 1 MINAR1 FAMILY MEMBER"/>
    <property type="match status" value="1"/>
</dbReference>